<feature type="compositionally biased region" description="Polar residues" evidence="1">
    <location>
        <begin position="301"/>
        <end position="310"/>
    </location>
</feature>
<dbReference type="PANTHER" id="PTHR22426">
    <property type="entry name" value="ARGININE_SERINE-RICH COILED-COIL PROTEIN 2"/>
    <property type="match status" value="1"/>
</dbReference>
<feature type="compositionally biased region" description="Basic residues" evidence="1">
    <location>
        <begin position="75"/>
        <end position="86"/>
    </location>
</feature>
<feature type="compositionally biased region" description="Polar residues" evidence="1">
    <location>
        <begin position="133"/>
        <end position="145"/>
    </location>
</feature>
<feature type="compositionally biased region" description="Basic and acidic residues" evidence="1">
    <location>
        <begin position="203"/>
        <end position="216"/>
    </location>
</feature>
<evidence type="ECO:0000259" key="2">
    <source>
        <dbReference type="Pfam" id="PF15477"/>
    </source>
</evidence>
<sequence length="404" mass="45403">MGDCSQNSLNEAVSSMKNKDRKKKKHNSFMKDSVSSLPVDDACDKKNKHAHDRQTETDGICIYLEPNSENTSSKKNLKKKKKRRKIKMEDAPIDQTLVMTSSSKMNEQDIDQVSGQNQGTKKKKHKKQKNFDDNVNLTTDFTSDQAVMDAPDEIVTNKKKKKKKKHSEKNCTEAQLITETNILEPVSAHIGDLSKKKKKKKEKNCDKNNEGEKEVNEENIQDTLSSSKKNKKRKQNSNDTVSDGTLNGEYSDMNMVLKKKGRIGNTEGQGSTAMDPRCQLKIDEENTVDSDKTGMKEKTNESNQWVTASLGSEERDKKFLRLLGGFKKGTDSGSISFKTGAKGGNLAMNSLQENIYKKEMENVYEKAMSINLQRGLGLGYEPPPSAGKTFFIDKNKSKSIKFDD</sequence>
<evidence type="ECO:0000313" key="4">
    <source>
        <dbReference type="Proteomes" id="UP001634394"/>
    </source>
</evidence>
<evidence type="ECO:0000313" key="3">
    <source>
        <dbReference type="EMBL" id="KAL3866398.1"/>
    </source>
</evidence>
<feature type="compositionally biased region" description="Basic residues" evidence="1">
    <location>
        <begin position="19"/>
        <end position="28"/>
    </location>
</feature>
<feature type="compositionally biased region" description="Polar residues" evidence="1">
    <location>
        <begin position="1"/>
        <end position="16"/>
    </location>
</feature>
<dbReference type="Proteomes" id="UP001634394">
    <property type="component" value="Unassembled WGS sequence"/>
</dbReference>
<keyword evidence="4" id="KW-1185">Reference proteome</keyword>
<organism evidence="3 4">
    <name type="scientific">Sinanodonta woodiana</name>
    <name type="common">Chinese pond mussel</name>
    <name type="synonym">Anodonta woodiana</name>
    <dbReference type="NCBI Taxonomy" id="1069815"/>
    <lineage>
        <taxon>Eukaryota</taxon>
        <taxon>Metazoa</taxon>
        <taxon>Spiralia</taxon>
        <taxon>Lophotrochozoa</taxon>
        <taxon>Mollusca</taxon>
        <taxon>Bivalvia</taxon>
        <taxon>Autobranchia</taxon>
        <taxon>Heteroconchia</taxon>
        <taxon>Palaeoheterodonta</taxon>
        <taxon>Unionida</taxon>
        <taxon>Unionoidea</taxon>
        <taxon>Unionidae</taxon>
        <taxon>Unioninae</taxon>
        <taxon>Sinanodonta</taxon>
    </lineage>
</organism>
<feature type="compositionally biased region" description="Basic and acidic residues" evidence="1">
    <location>
        <begin position="278"/>
        <end position="300"/>
    </location>
</feature>
<reference evidence="3 4" key="1">
    <citation type="submission" date="2024-11" db="EMBL/GenBank/DDBJ databases">
        <title>Chromosome-level genome assembly of the freshwater bivalve Anodonta woodiana.</title>
        <authorList>
            <person name="Chen X."/>
        </authorList>
    </citation>
    <scope>NUCLEOTIDE SEQUENCE [LARGE SCALE GENOMIC DNA]</scope>
    <source>
        <strain evidence="3">MN2024</strain>
        <tissue evidence="3">Gills</tissue>
    </source>
</reference>
<feature type="region of interest" description="Disordered" evidence="1">
    <location>
        <begin position="1"/>
        <end position="310"/>
    </location>
</feature>
<accession>A0ABD3W0X2</accession>
<feature type="compositionally biased region" description="Polar residues" evidence="1">
    <location>
        <begin position="172"/>
        <end position="181"/>
    </location>
</feature>
<comment type="caution">
    <text evidence="3">The sequence shown here is derived from an EMBL/GenBank/DDBJ whole genome shotgun (WGS) entry which is preliminary data.</text>
</comment>
<dbReference type="EMBL" id="JBJQND010000009">
    <property type="protein sequence ID" value="KAL3866398.1"/>
    <property type="molecule type" value="Genomic_DNA"/>
</dbReference>
<name>A0ABD3W0X2_SINWO</name>
<evidence type="ECO:0000256" key="1">
    <source>
        <dbReference type="SAM" id="MobiDB-lite"/>
    </source>
</evidence>
<proteinExistence type="predicted"/>
<feature type="compositionally biased region" description="Basic residues" evidence="1">
    <location>
        <begin position="157"/>
        <end position="167"/>
    </location>
</feature>
<dbReference type="InterPro" id="IPR028124">
    <property type="entry name" value="SMAP_dom"/>
</dbReference>
<protein>
    <recommendedName>
        <fullName evidence="2">Small acidic protein-like domain-containing protein</fullName>
    </recommendedName>
</protein>
<gene>
    <name evidence="3" type="ORF">ACJMK2_043699</name>
</gene>
<feature type="domain" description="Small acidic protein-like" evidence="2">
    <location>
        <begin position="305"/>
        <end position="379"/>
    </location>
</feature>
<dbReference type="PANTHER" id="PTHR22426:SF1">
    <property type="entry name" value="LYSINE-RICH NUCLEOLAR PROTEIN 1"/>
    <property type="match status" value="1"/>
</dbReference>
<feature type="compositionally biased region" description="Polar residues" evidence="1">
    <location>
        <begin position="97"/>
        <end position="119"/>
    </location>
</feature>
<dbReference type="Pfam" id="PF15477">
    <property type="entry name" value="SMAP"/>
    <property type="match status" value="1"/>
</dbReference>
<dbReference type="AlphaFoldDB" id="A0ABD3W0X2"/>